<dbReference type="RefSeq" id="WP_014773711.1">
    <property type="nucleotide sequence ID" value="NC_018010.1"/>
</dbReference>
<dbReference type="GO" id="GO:0016301">
    <property type="term" value="F:kinase activity"/>
    <property type="evidence" value="ECO:0007669"/>
    <property type="project" value="UniProtKB-KW"/>
</dbReference>
<evidence type="ECO:0000256" key="1">
    <source>
        <dbReference type="ARBA" id="ARBA00022679"/>
    </source>
</evidence>
<dbReference type="STRING" id="866536.Belba_3262"/>
<keyword evidence="2 4" id="KW-0418">Kinase</keyword>
<dbReference type="Pfam" id="PF00294">
    <property type="entry name" value="PfkB"/>
    <property type="match status" value="1"/>
</dbReference>
<dbReference type="eggNOG" id="COG0524">
    <property type="taxonomic scope" value="Bacteria"/>
</dbReference>
<dbReference type="PANTHER" id="PTHR10584:SF167">
    <property type="entry name" value="PFKB DOMAIN PROTEIN"/>
    <property type="match status" value="1"/>
</dbReference>
<gene>
    <name evidence="4" type="ordered locus">Belba_3262</name>
</gene>
<dbReference type="Gene3D" id="3.40.1190.20">
    <property type="match status" value="1"/>
</dbReference>
<dbReference type="InterPro" id="IPR029056">
    <property type="entry name" value="Ribokinase-like"/>
</dbReference>
<dbReference type="EMBL" id="CP003281">
    <property type="protein sequence ID" value="AFL85772.1"/>
    <property type="molecule type" value="Genomic_DNA"/>
</dbReference>
<dbReference type="CDD" id="cd01166">
    <property type="entry name" value="KdgK"/>
    <property type="match status" value="1"/>
</dbReference>
<keyword evidence="1" id="KW-0808">Transferase</keyword>
<evidence type="ECO:0000256" key="2">
    <source>
        <dbReference type="ARBA" id="ARBA00022777"/>
    </source>
</evidence>
<dbReference type="HOGENOM" id="CLU_027634_6_0_10"/>
<sequence length="314" mass="34565">MQNKKLLVVGELNVDLILNDIRGFPKVGTEIIASQMNLTLGSSSAIFASNIAALGVSTSFCGKIGQDDFGDFVFDRLREKGVHTDFLVKDKIYQTGLTLVLNYGQDRANVTYCGAMEHLGIDDIPWDHIDQFDHLHFSNLFLQPKIRKDISSLFKKAKAAGLTTSLDLQTDPEGRFDFDFQACLPFVDIFLPNEAEIKGLTGKNNVEDALEVLRPFAHVVAVKMGQKGSILINKSERIQAVGFKHEHFVDAIGAGDSFNAGFIHSFLEEKSLEECLQFANLTGALNTTAAGGTGAFEDRKNISEKAMKIFNVKI</sequence>
<evidence type="ECO:0000313" key="4">
    <source>
        <dbReference type="EMBL" id="AFL85772.1"/>
    </source>
</evidence>
<organism evidence="4 5">
    <name type="scientific">Belliella baltica (strain DSM 15883 / CIP 108006 / LMG 21964 / BA134)</name>
    <dbReference type="NCBI Taxonomy" id="866536"/>
    <lineage>
        <taxon>Bacteria</taxon>
        <taxon>Pseudomonadati</taxon>
        <taxon>Bacteroidota</taxon>
        <taxon>Cytophagia</taxon>
        <taxon>Cytophagales</taxon>
        <taxon>Cyclobacteriaceae</taxon>
        <taxon>Belliella</taxon>
    </lineage>
</organism>
<dbReference type="Proteomes" id="UP000006050">
    <property type="component" value="Chromosome"/>
</dbReference>
<dbReference type="SUPFAM" id="SSF53613">
    <property type="entry name" value="Ribokinase-like"/>
    <property type="match status" value="1"/>
</dbReference>
<evidence type="ECO:0000313" key="5">
    <source>
        <dbReference type="Proteomes" id="UP000006050"/>
    </source>
</evidence>
<dbReference type="PANTHER" id="PTHR10584">
    <property type="entry name" value="SUGAR KINASE"/>
    <property type="match status" value="1"/>
</dbReference>
<dbReference type="PATRIC" id="fig|866536.3.peg.3381"/>
<evidence type="ECO:0000259" key="3">
    <source>
        <dbReference type="Pfam" id="PF00294"/>
    </source>
</evidence>
<proteinExistence type="predicted"/>
<feature type="domain" description="Carbohydrate kinase PfkB" evidence="3">
    <location>
        <begin position="4"/>
        <end position="294"/>
    </location>
</feature>
<reference evidence="5" key="1">
    <citation type="submission" date="2012-06" db="EMBL/GenBank/DDBJ databases">
        <title>The complete genome of Belliella baltica DSM 15883.</title>
        <authorList>
            <person name="Lucas S."/>
            <person name="Copeland A."/>
            <person name="Lapidus A."/>
            <person name="Goodwin L."/>
            <person name="Pitluck S."/>
            <person name="Peters L."/>
            <person name="Mikhailova N."/>
            <person name="Davenport K."/>
            <person name="Kyrpides N."/>
            <person name="Mavromatis K."/>
            <person name="Pagani I."/>
            <person name="Ivanova N."/>
            <person name="Ovchinnikova G."/>
            <person name="Zeytun A."/>
            <person name="Detter J.C."/>
            <person name="Han C."/>
            <person name="Land M."/>
            <person name="Hauser L."/>
            <person name="Markowitz V."/>
            <person name="Cheng J.-F."/>
            <person name="Hugenholtz P."/>
            <person name="Woyke T."/>
            <person name="Wu D."/>
            <person name="Tindall B."/>
            <person name="Pomrenke H."/>
            <person name="Brambilla E."/>
            <person name="Klenk H.-P."/>
            <person name="Eisen J.A."/>
        </authorList>
    </citation>
    <scope>NUCLEOTIDE SEQUENCE [LARGE SCALE GENOMIC DNA]</scope>
    <source>
        <strain evidence="5">DSM 15883 / CIP 108006 / LMG 21964 / BA134</strain>
    </source>
</reference>
<protein>
    <submittedName>
        <fullName evidence="4">Sugar kinase, ribokinase</fullName>
    </submittedName>
</protein>
<dbReference type="KEGG" id="bbd:Belba_3262"/>
<dbReference type="InterPro" id="IPR011611">
    <property type="entry name" value="PfkB_dom"/>
</dbReference>
<dbReference type="OrthoDB" id="9813569at2"/>
<name>I3Z954_BELBD</name>
<keyword evidence="5" id="KW-1185">Reference proteome</keyword>
<dbReference type="AlphaFoldDB" id="I3Z954"/>
<accession>I3Z954</accession>